<dbReference type="Proteomes" id="UP000805704">
    <property type="component" value="Chromosome 10"/>
</dbReference>
<name>A0ACB7FJG1_NIBAL</name>
<reference evidence="1" key="1">
    <citation type="submission" date="2020-04" db="EMBL/GenBank/DDBJ databases">
        <title>A chromosome-scale assembly and high-density genetic map of the yellow drum (Nibea albiflora) genome.</title>
        <authorList>
            <person name="Xu D."/>
            <person name="Zhang W."/>
            <person name="Chen R."/>
            <person name="Tan P."/>
            <person name="Wang L."/>
            <person name="Song H."/>
            <person name="Tian L."/>
            <person name="Zhu Q."/>
            <person name="Wang B."/>
        </authorList>
    </citation>
    <scope>NUCLEOTIDE SEQUENCE</scope>
    <source>
        <strain evidence="1">ZJHYS-2018</strain>
    </source>
</reference>
<sequence length="2146" mass="238113">MASDRGVPGAGVYGDLPPSYTRSQPPANPDLLRRPSYCHAAFALKQISKGKAVGQKAPLWIRARFQALLFSLGCHIQRHCGKVLFIGLLVFGALSVGLRVAAIETDIEQLWVEAGSRVSTELRYTKEKQGEESVFTSQMLIQTPKEEGTNILTQEALLVHMEAALSASKVQVSLFGKSWDLNKICYKSGVPIIENVMIERMIDKLFPCMIITPLDCFWEGAKLQGGSAYLPGMPDIQWMNLDPVKLMEELSQFTSLEGFREMLDKAQVGHAYMNRPCLDPSDPDCPLSAPNKEQGEVVHQSIPDNSSQSIHAFSTTTLNDIMKSFSDVSVIRVAGGYLLMLAYACVTMLRWDCAKSQGAVGLAGVLPFLALGIGVDDMFLLAHSFTEAGSNIPFKERTGDCLRRTGTSVALTSINNMIAFFMAALAAIVVVFNFAMVLLIFPAILSLDLHRREDKRLDVLCCLYSPCSDRVIHLSPHELSDAGEQPHTPTTATAHTHQYAAGSTITTSTQITTTVQAFTQCDAAGQHIVTILPPTSQISTSPPSIIVCSTSQPQAITPSPTTTSVPDPYGSQLFTPTSSSTRDLLAQVEDSKSGKKCVPLPFLHWNLSSFAREKYAPLLLKPKSKAIVVVLFLGLLGLSLYGTTMVHDGLYLTDIVPRDTKEYDFIDAQFKYFSFYNMYLVTMDGFDYARSQRLLIQLHNAFNSVRYVVRDSDNKLPRMWLHYFQDWLKGLQAAFDADWQSGRITADSYRNGTEDGALAYKLLIQTGSKKEPFNYSQLTSRRLVDAEGLIPPEVFYIYLTVWVSNDPLGYAASQANFYPHPREWIHDKYDTTGENLRIQAAEPLEFAQFPFYLNGLRQAGDFVEAIESVRSICDEFSRKGVFNYPNGYPFLFWEQYIGLRHWFLLAISVVLACTFLVCAILLLNPWTAGIIVFILAMMTVELFGIMGLIGIKLSAIPVVILIASVGIGVEFTVHIALGFLTAIGNRNKRSAVALEHMYFFAVLAILTVLGMLNGLVLLPVLLSMMGPPAEVTPVDNASRLPTPSPEPPLPPPMTHHGYYTGHHNPRSSHQQAFSESSDSEYYSEMTTTSGIGEEDYKYCDRSAYIASPTSVPPATSHILLEASKNPSFPKLTVTCWDGNKREQQQGFQRPGQHLPSDRAHIPGRTYQSGPRLQNSRGPQPNRTKGPSYSNNSSAMPTQQSAAGGPVTMVTATASVTVAVHPTLPGAAYQGYMHEGFDTDSESDCFEAAKRTCGDKTNFSSCKRDSLELQDLEATQSQTEHQLSKTQGRVHLATVKSVDAVKSTAMVEWHERKICRGKEVDVSELYTLNPELLDHINAVTNKATDTPLPAPDKKYEGRLRSSRIPAPASSSAPAVTNAEESVASRSQVRQTCMFQAPAPAPAPVQASVSPQTNPETIHPDLPSSSVLKNSAIPNQQNRKNEVKSALSLVREAIKENEPEKMPPPPAVKGLRKSVAPQELNKGSKRLSCVVKPPDMQTKRGKFGEASRPNQKFYDMIQDFRETLEVTPLSTNDRIEPQRICVCVRKRPLNKQEINKKEIDVVSVPGKGALLVHEPKQKVDLTKYLDNQVFHFDYSFDETTTNELVYKFTAKPLVQSIFEGGMATCFAYGQTGSGKTHTMGGDFIGRQQNSTKGIYALAAQDVFTYLNHRRYTNLDLSAYVSFFEIYNGKVYDLLNKKAKLRVLEDDRQQVQVVGLEEVYVSTAEDVIKMIQMGSACRTSGQTSANANSSRSHAILQIVLRRNDRATTLHGKFSLVDLAGNERGTDVSSNDRSTLVETAEINRSLLALKECIRSLGMNSDHIPFRMSTLTKVLRDSFIGEKSRTCMIAMVSPGMASCEYTMNTLRYADRVKELNGSSTIGGAAKAQEPINSSTEEESVVDSSVYDAMARVAELEEKAYVELKRVDDFVKAMEQTSYNIKEELPDLVDHSRKILGNKTPDRDGDEVVAFLAPRFGAFLAMLRHVWRQQRREEDEDAVCDGTPPQVSNLRVFEEYTQALYQRYPDIRIEGENYLPIPLYRHIASFLSMFKLLVIGVIIIGKDPFALFGMQAPGIWEWAQGNKIYACMMVFFLSNMIENQLMSTGAFEITLNDVPVWSKLESGHLPSMQQLVQILDNEMKMNVHMNTRPHHS</sequence>
<comment type="caution">
    <text evidence="1">The sequence shown here is derived from an EMBL/GenBank/DDBJ whole genome shotgun (WGS) entry which is preliminary data.</text>
</comment>
<keyword evidence="2" id="KW-1185">Reference proteome</keyword>
<gene>
    <name evidence="1" type="primary">PTCH1.3</name>
    <name evidence="1" type="ORF">GBF38_016473</name>
</gene>
<evidence type="ECO:0000313" key="1">
    <source>
        <dbReference type="EMBL" id="KAG8014148.1"/>
    </source>
</evidence>
<proteinExistence type="predicted"/>
<evidence type="ECO:0000313" key="2">
    <source>
        <dbReference type="Proteomes" id="UP000805704"/>
    </source>
</evidence>
<protein>
    <submittedName>
        <fullName evidence="1">Protein patched-like protein 1</fullName>
    </submittedName>
</protein>
<organism evidence="1 2">
    <name type="scientific">Nibea albiflora</name>
    <name type="common">Yellow drum</name>
    <name type="synonym">Corvina albiflora</name>
    <dbReference type="NCBI Taxonomy" id="240163"/>
    <lineage>
        <taxon>Eukaryota</taxon>
        <taxon>Metazoa</taxon>
        <taxon>Chordata</taxon>
        <taxon>Craniata</taxon>
        <taxon>Vertebrata</taxon>
        <taxon>Euteleostomi</taxon>
        <taxon>Actinopterygii</taxon>
        <taxon>Neopterygii</taxon>
        <taxon>Teleostei</taxon>
        <taxon>Neoteleostei</taxon>
        <taxon>Acanthomorphata</taxon>
        <taxon>Eupercaria</taxon>
        <taxon>Sciaenidae</taxon>
        <taxon>Nibea</taxon>
    </lineage>
</organism>
<accession>A0ACB7FJG1</accession>
<dbReference type="EMBL" id="CM024798">
    <property type="protein sequence ID" value="KAG8014148.1"/>
    <property type="molecule type" value="Genomic_DNA"/>
</dbReference>